<dbReference type="AlphaFoldDB" id="A0A2R6B116"/>
<dbReference type="SUPFAM" id="SSF51556">
    <property type="entry name" value="Metallo-dependent hydrolases"/>
    <property type="match status" value="1"/>
</dbReference>
<evidence type="ECO:0008006" key="6">
    <source>
        <dbReference type="Google" id="ProtNLM"/>
    </source>
</evidence>
<keyword evidence="2" id="KW-0479">Metal-binding</keyword>
<feature type="non-terminal residue" evidence="4">
    <location>
        <position position="1"/>
    </location>
</feature>
<comment type="similarity">
    <text evidence="1">Belongs to the metallo-dependent hydrolases superfamily. TatD-type hydrolase family.</text>
</comment>
<dbReference type="InterPro" id="IPR032466">
    <property type="entry name" value="Metal_Hydrolase"/>
</dbReference>
<dbReference type="Proteomes" id="UP000240490">
    <property type="component" value="Unassembled WGS sequence"/>
</dbReference>
<gene>
    <name evidence="4" type="ORF">B9Q08_01490</name>
</gene>
<accession>A0A2R6B116</accession>
<evidence type="ECO:0000256" key="1">
    <source>
        <dbReference type="ARBA" id="ARBA00009275"/>
    </source>
</evidence>
<evidence type="ECO:0000313" key="5">
    <source>
        <dbReference type="Proteomes" id="UP000240490"/>
    </source>
</evidence>
<organism evidence="4 5">
    <name type="scientific">Candidatus Marsarchaeota G2 archaeon ECH_B_SAG-M15</name>
    <dbReference type="NCBI Taxonomy" id="1978162"/>
    <lineage>
        <taxon>Archaea</taxon>
        <taxon>Candidatus Marsarchaeota</taxon>
        <taxon>Candidatus Marsarchaeota group 2</taxon>
    </lineage>
</organism>
<protein>
    <recommendedName>
        <fullName evidence="6">Hydrolase TatD</fullName>
    </recommendedName>
</protein>
<evidence type="ECO:0000313" key="4">
    <source>
        <dbReference type="EMBL" id="PSN92341.1"/>
    </source>
</evidence>
<comment type="caution">
    <text evidence="4">The sequence shown here is derived from an EMBL/GenBank/DDBJ whole genome shotgun (WGS) entry which is preliminary data.</text>
</comment>
<dbReference type="InterPro" id="IPR001130">
    <property type="entry name" value="TatD-like"/>
</dbReference>
<keyword evidence="3" id="KW-0378">Hydrolase</keyword>
<proteinExistence type="inferred from homology"/>
<sequence length="89" mass="10181">WVRDRNLWSKQEDIFRMFIDLADRLKQPLVVHSRSAGRACIEILNSSGFNSVLMHAYDGSVGDALMAAKKGFLFSIPPLLLYCRRTPRL</sequence>
<dbReference type="Gene3D" id="3.20.20.140">
    <property type="entry name" value="Metal-dependent hydrolases"/>
    <property type="match status" value="1"/>
</dbReference>
<dbReference type="PANTHER" id="PTHR46317:SF1">
    <property type="entry name" value="HYDROLASE, TATD FAMILY"/>
    <property type="match status" value="1"/>
</dbReference>
<dbReference type="PANTHER" id="PTHR46317">
    <property type="entry name" value="HYDROLASE OF PHP SUPERFAMILY-RELATED PROTEIN"/>
    <property type="match status" value="1"/>
</dbReference>
<reference evidence="4 5" key="1">
    <citation type="submission" date="2017-04" db="EMBL/GenBank/DDBJ databases">
        <title>Novel microbial lineages endemic to geothermal iron-oxide mats fill important gaps in the evolutionary history of Archaea.</title>
        <authorList>
            <person name="Jay Z.J."/>
            <person name="Beam J.P."/>
            <person name="Dlakic M."/>
            <person name="Rusch D.B."/>
            <person name="Kozubal M.A."/>
            <person name="Inskeep W.P."/>
        </authorList>
    </citation>
    <scope>NUCLEOTIDE SEQUENCE [LARGE SCALE GENOMIC DNA]</scope>
    <source>
        <strain evidence="4">ECH_B_SAG-M15</strain>
    </source>
</reference>
<name>A0A2R6B116_9ARCH</name>
<dbReference type="GO" id="GO:0046872">
    <property type="term" value="F:metal ion binding"/>
    <property type="evidence" value="ECO:0007669"/>
    <property type="project" value="UniProtKB-KW"/>
</dbReference>
<evidence type="ECO:0000256" key="3">
    <source>
        <dbReference type="ARBA" id="ARBA00022801"/>
    </source>
</evidence>
<dbReference type="GO" id="GO:0016788">
    <property type="term" value="F:hydrolase activity, acting on ester bonds"/>
    <property type="evidence" value="ECO:0007669"/>
    <property type="project" value="InterPro"/>
</dbReference>
<evidence type="ECO:0000256" key="2">
    <source>
        <dbReference type="ARBA" id="ARBA00022723"/>
    </source>
</evidence>
<dbReference type="Pfam" id="PF01026">
    <property type="entry name" value="TatD_DNase"/>
    <property type="match status" value="1"/>
</dbReference>
<dbReference type="EMBL" id="NEXJ01000025">
    <property type="protein sequence ID" value="PSN92341.1"/>
    <property type="molecule type" value="Genomic_DNA"/>
</dbReference>